<feature type="transmembrane region" description="Helical" evidence="6">
    <location>
        <begin position="108"/>
        <end position="125"/>
    </location>
</feature>
<evidence type="ECO:0000256" key="2">
    <source>
        <dbReference type="ARBA" id="ARBA00022475"/>
    </source>
</evidence>
<comment type="caution">
    <text evidence="7">The sequence shown here is derived from an EMBL/GenBank/DDBJ whole genome shotgun (WGS) entry which is preliminary data.</text>
</comment>
<accession>A0A1G1YIU5</accession>
<organism evidence="7 8">
    <name type="scientific">Candidatus Buchananbacteria bacterium RIFCSPLOWO2_01_FULL_39_33</name>
    <dbReference type="NCBI Taxonomy" id="1797543"/>
    <lineage>
        <taxon>Bacteria</taxon>
        <taxon>Candidatus Buchananiibacteriota</taxon>
    </lineage>
</organism>
<reference evidence="7 8" key="1">
    <citation type="journal article" date="2016" name="Nat. Commun.">
        <title>Thousands of microbial genomes shed light on interconnected biogeochemical processes in an aquifer system.</title>
        <authorList>
            <person name="Anantharaman K."/>
            <person name="Brown C.T."/>
            <person name="Hug L.A."/>
            <person name="Sharon I."/>
            <person name="Castelle C.J."/>
            <person name="Probst A.J."/>
            <person name="Thomas B.C."/>
            <person name="Singh A."/>
            <person name="Wilkins M.J."/>
            <person name="Karaoz U."/>
            <person name="Brodie E.L."/>
            <person name="Williams K.H."/>
            <person name="Hubbard S.S."/>
            <person name="Banfield J.F."/>
        </authorList>
    </citation>
    <scope>NUCLEOTIDE SEQUENCE [LARGE SCALE GENOMIC DNA]</scope>
</reference>
<protein>
    <recommendedName>
        <fullName evidence="9">Polysaccharide biosynthesis protein C-terminal domain-containing protein</fullName>
    </recommendedName>
</protein>
<dbReference type="AlphaFoldDB" id="A0A1G1YIU5"/>
<sequence>MVKILKVKTYNFLRWTEKWLKTDMVYFSRGGFWLTAGQMFSSLSAFLLSIAFANLLPKETYGTYKYVLSIASILSIPTLSGMTTSLAQAIASGSDGSFIPAVKARIKWGLLGALASLILASYYFYQADTTLTISFLMAAVFLPFMDSFNSYEAILVGKKLFKTSTKYNIIMKAAATIGMISTLYLTKNIFLIIFSYFILYTVLRFIFLQITIYKIELNHQQDPKTISYGKHLSLMNVISTAASQLDKILIFNYLGAIELGIYSFAIAMPEQIKGLLNNIQTLALPKFTQSTHRENRKTILIKMLKFSVIVFPVVIIYIITAPYIFKLFFPQYLDAVFYSQIFSLSLLTIPAGLPITFLQSQANTKKLWQLNLITPITQIIVMFIGVYFYGLMGVIMARVISRIINFILFVKMVEKNN</sequence>
<evidence type="ECO:0000256" key="6">
    <source>
        <dbReference type="SAM" id="Phobius"/>
    </source>
</evidence>
<name>A0A1G1YIU5_9BACT</name>
<evidence type="ECO:0000313" key="8">
    <source>
        <dbReference type="Proteomes" id="UP000177376"/>
    </source>
</evidence>
<proteinExistence type="predicted"/>
<dbReference type="GO" id="GO:0005886">
    <property type="term" value="C:plasma membrane"/>
    <property type="evidence" value="ECO:0007669"/>
    <property type="project" value="UniProtKB-SubCell"/>
</dbReference>
<keyword evidence="2" id="KW-1003">Cell membrane</keyword>
<keyword evidence="5 6" id="KW-0472">Membrane</keyword>
<evidence type="ECO:0000313" key="7">
    <source>
        <dbReference type="EMBL" id="OGY52209.1"/>
    </source>
</evidence>
<dbReference type="InterPro" id="IPR050833">
    <property type="entry name" value="Poly_Biosynth_Transport"/>
</dbReference>
<evidence type="ECO:0000256" key="4">
    <source>
        <dbReference type="ARBA" id="ARBA00022989"/>
    </source>
</evidence>
<comment type="subcellular location">
    <subcellularLocation>
        <location evidence="1">Cell membrane</location>
        <topology evidence="1">Multi-pass membrane protein</topology>
    </subcellularLocation>
</comment>
<feature type="transmembrane region" description="Helical" evidence="6">
    <location>
        <begin position="303"/>
        <end position="325"/>
    </location>
</feature>
<dbReference type="PANTHER" id="PTHR30250">
    <property type="entry name" value="PST FAMILY PREDICTED COLANIC ACID TRANSPORTER"/>
    <property type="match status" value="1"/>
</dbReference>
<evidence type="ECO:0008006" key="9">
    <source>
        <dbReference type="Google" id="ProtNLM"/>
    </source>
</evidence>
<feature type="transmembrane region" description="Helical" evidence="6">
    <location>
        <begin position="192"/>
        <end position="213"/>
    </location>
</feature>
<dbReference type="Pfam" id="PF01943">
    <property type="entry name" value="Polysacc_synt"/>
    <property type="match status" value="1"/>
</dbReference>
<feature type="transmembrane region" description="Helical" evidence="6">
    <location>
        <begin position="370"/>
        <end position="389"/>
    </location>
</feature>
<feature type="transmembrane region" description="Helical" evidence="6">
    <location>
        <begin position="31"/>
        <end position="54"/>
    </location>
</feature>
<gene>
    <name evidence="7" type="ORF">A3A02_03395</name>
</gene>
<keyword evidence="4 6" id="KW-1133">Transmembrane helix</keyword>
<dbReference type="InterPro" id="IPR002797">
    <property type="entry name" value="Polysacc_synth"/>
</dbReference>
<evidence type="ECO:0000256" key="5">
    <source>
        <dbReference type="ARBA" id="ARBA00023136"/>
    </source>
</evidence>
<dbReference type="PANTHER" id="PTHR30250:SF28">
    <property type="entry name" value="POLYSACCHARIDE BIOSYNTHESIS PROTEIN"/>
    <property type="match status" value="1"/>
</dbReference>
<dbReference type="Proteomes" id="UP000177376">
    <property type="component" value="Unassembled WGS sequence"/>
</dbReference>
<evidence type="ECO:0000256" key="1">
    <source>
        <dbReference type="ARBA" id="ARBA00004651"/>
    </source>
</evidence>
<feature type="transmembrane region" description="Helical" evidence="6">
    <location>
        <begin position="131"/>
        <end position="148"/>
    </location>
</feature>
<keyword evidence="3 6" id="KW-0812">Transmembrane</keyword>
<feature type="transmembrane region" description="Helical" evidence="6">
    <location>
        <begin position="337"/>
        <end position="358"/>
    </location>
</feature>
<feature type="transmembrane region" description="Helical" evidence="6">
    <location>
        <begin position="66"/>
        <end position="87"/>
    </location>
</feature>
<dbReference type="EMBL" id="MHIM01000023">
    <property type="protein sequence ID" value="OGY52209.1"/>
    <property type="molecule type" value="Genomic_DNA"/>
</dbReference>
<evidence type="ECO:0000256" key="3">
    <source>
        <dbReference type="ARBA" id="ARBA00022692"/>
    </source>
</evidence>